<evidence type="ECO:0000313" key="3">
    <source>
        <dbReference type="EMBL" id="MPN54189.1"/>
    </source>
</evidence>
<dbReference type="GO" id="GO:0008837">
    <property type="term" value="F:diaminopimelate epimerase activity"/>
    <property type="evidence" value="ECO:0007669"/>
    <property type="project" value="UniProtKB-EC"/>
</dbReference>
<comment type="caution">
    <text evidence="3">The sequence shown here is derived from an EMBL/GenBank/DDBJ whole genome shotgun (WGS) entry which is preliminary data.</text>
</comment>
<proteinExistence type="inferred from homology"/>
<gene>
    <name evidence="3" type="primary">dapF_53</name>
    <name evidence="3" type="ORF">SDC9_201858</name>
</gene>
<dbReference type="EMBL" id="VSSQ01122177">
    <property type="protein sequence ID" value="MPN54189.1"/>
    <property type="molecule type" value="Genomic_DNA"/>
</dbReference>
<dbReference type="PANTHER" id="PTHR31689">
    <property type="entry name" value="DIAMINOPIMELATE EPIMERASE, CHLOROPLASTIC"/>
    <property type="match status" value="1"/>
</dbReference>
<evidence type="ECO:0000256" key="2">
    <source>
        <dbReference type="ARBA" id="ARBA00023235"/>
    </source>
</evidence>
<dbReference type="EC" id="5.1.1.7" evidence="3"/>
<reference evidence="3" key="1">
    <citation type="submission" date="2019-08" db="EMBL/GenBank/DDBJ databases">
        <authorList>
            <person name="Kucharzyk K."/>
            <person name="Murdoch R.W."/>
            <person name="Higgins S."/>
            <person name="Loffler F."/>
        </authorList>
    </citation>
    <scope>NUCLEOTIDE SEQUENCE</scope>
</reference>
<evidence type="ECO:0000256" key="1">
    <source>
        <dbReference type="ARBA" id="ARBA00010219"/>
    </source>
</evidence>
<name>A0A645IUV0_9ZZZZ</name>
<dbReference type="GO" id="GO:0009089">
    <property type="term" value="P:lysine biosynthetic process via diaminopimelate"/>
    <property type="evidence" value="ECO:0007669"/>
    <property type="project" value="InterPro"/>
</dbReference>
<dbReference type="Gene3D" id="3.10.310.10">
    <property type="entry name" value="Diaminopimelate Epimerase, Chain A, domain 1"/>
    <property type="match status" value="1"/>
</dbReference>
<dbReference type="PROSITE" id="PS51257">
    <property type="entry name" value="PROKAR_LIPOPROTEIN"/>
    <property type="match status" value="1"/>
</dbReference>
<comment type="similarity">
    <text evidence="1">Belongs to the diaminopimelate epimerase family.</text>
</comment>
<dbReference type="Pfam" id="PF01678">
    <property type="entry name" value="DAP_epimerase"/>
    <property type="match status" value="1"/>
</dbReference>
<dbReference type="PANTHER" id="PTHR31689:SF0">
    <property type="entry name" value="DIAMINOPIMELATE EPIMERASE"/>
    <property type="match status" value="1"/>
</dbReference>
<dbReference type="InterPro" id="IPR001653">
    <property type="entry name" value="DAP_epimerase_DapF"/>
</dbReference>
<organism evidence="3">
    <name type="scientific">bioreactor metagenome</name>
    <dbReference type="NCBI Taxonomy" id="1076179"/>
    <lineage>
        <taxon>unclassified sequences</taxon>
        <taxon>metagenomes</taxon>
        <taxon>ecological metagenomes</taxon>
    </lineage>
</organism>
<accession>A0A645IUV0</accession>
<keyword evidence="2 3" id="KW-0413">Isomerase</keyword>
<protein>
    <submittedName>
        <fullName evidence="3">Diaminopimelate epimerase</fullName>
        <ecNumber evidence="3">5.1.1.7</ecNumber>
    </submittedName>
</protein>
<dbReference type="GO" id="GO:0005829">
    <property type="term" value="C:cytosol"/>
    <property type="evidence" value="ECO:0007669"/>
    <property type="project" value="TreeGrafter"/>
</dbReference>
<sequence length="72" mass="7514">MVRMRVWERGCGVTAACGTGSCATAVAAHLTGRAEGSLTVTLDGGDLRIEYAADRHVYMTGPAVCVFHGETV</sequence>
<dbReference type="SUPFAM" id="SSF54506">
    <property type="entry name" value="Diaminopimelate epimerase-like"/>
    <property type="match status" value="1"/>
</dbReference>
<dbReference type="AlphaFoldDB" id="A0A645IUV0"/>